<evidence type="ECO:0000313" key="4">
    <source>
        <dbReference type="Proteomes" id="UP000199073"/>
    </source>
</evidence>
<evidence type="ECO:0000256" key="1">
    <source>
        <dbReference type="ARBA" id="ARBA00022612"/>
    </source>
</evidence>
<dbReference type="AlphaFoldDB" id="A0A1H0W1D5"/>
<dbReference type="Proteomes" id="UP000199073">
    <property type="component" value="Unassembled WGS sequence"/>
</dbReference>
<feature type="domain" description="Terminase large subunit gp17-like C-terminal" evidence="2">
    <location>
        <begin position="309"/>
        <end position="451"/>
    </location>
</feature>
<dbReference type="EMBL" id="FNJI01000085">
    <property type="protein sequence ID" value="SDP84502.1"/>
    <property type="molecule type" value="Genomic_DNA"/>
</dbReference>
<evidence type="ECO:0000313" key="3">
    <source>
        <dbReference type="EMBL" id="SDP84502.1"/>
    </source>
</evidence>
<gene>
    <name evidence="3" type="ORF">SAMN05660330_04370</name>
</gene>
<dbReference type="InterPro" id="IPR035421">
    <property type="entry name" value="Terminase_6C"/>
</dbReference>
<dbReference type="InterPro" id="IPR006517">
    <property type="entry name" value="Phage_terminase_lsu-like_C"/>
</dbReference>
<reference evidence="3 4" key="1">
    <citation type="submission" date="2016-10" db="EMBL/GenBank/DDBJ databases">
        <authorList>
            <person name="de Groot N.N."/>
        </authorList>
    </citation>
    <scope>NUCLEOTIDE SEQUENCE [LARGE SCALE GENOMIC DNA]</scope>
    <source>
        <strain evidence="3 4">DSM 12130</strain>
    </source>
</reference>
<keyword evidence="4" id="KW-1185">Reference proteome</keyword>
<accession>A0A1H0W1D5</accession>
<feature type="non-terminal residue" evidence="3">
    <location>
        <position position="1"/>
    </location>
</feature>
<proteinExistence type="predicted"/>
<evidence type="ECO:0000259" key="2">
    <source>
        <dbReference type="Pfam" id="PF17289"/>
    </source>
</evidence>
<dbReference type="STRING" id="91360.SAMN05660330_04370"/>
<keyword evidence="1" id="KW-1188">Viral release from host cell</keyword>
<dbReference type="OrthoDB" id="4519042at2"/>
<dbReference type="NCBIfam" id="TIGR01630">
    <property type="entry name" value="psiM2_ORF9"/>
    <property type="match status" value="1"/>
</dbReference>
<organism evidence="3 4">
    <name type="scientific">Desulforhopalus singaporensis</name>
    <dbReference type="NCBI Taxonomy" id="91360"/>
    <lineage>
        <taxon>Bacteria</taxon>
        <taxon>Pseudomonadati</taxon>
        <taxon>Thermodesulfobacteriota</taxon>
        <taxon>Desulfobulbia</taxon>
        <taxon>Desulfobulbales</taxon>
        <taxon>Desulfocapsaceae</taxon>
        <taxon>Desulforhopalus</taxon>
    </lineage>
</organism>
<protein>
    <submittedName>
        <fullName evidence="3">Phage uncharacterized protein (Putative large terminase), C-terminal domain-containing protein</fullName>
    </submittedName>
</protein>
<name>A0A1H0W1D5_9BACT</name>
<sequence length="470" mass="53557">PDLFFINKELAERSLSHFIRQAWKVIEPGTPYIHNWHIDAICEHLEAVTNGQLQDLVINIPPRHLKSIAVSVCWPAWVWITKPEKRWIFASYAQSLSTRDSLKCRRVIQSPWYQENWGDRFQLSGDQNAKIKFENDKTGHRISTSVGGSATGEGGDFVVVDDPHNVKEALSDTIREATVEWWDQVMSTRLNDPKTGSKVIIMQRVHQNDLSGHVLEQGGYEHLCIPAEYEKKQYHTAIGFKDPRTEDKELLFPKRFDRQAIEKLKTVLGTYAAAGQLQQRPAPAEGGIFKLEWWQYYKTRPKISWILQSWDTGYKTGPKNAYSCCETWGITNSGYYLLDLWREKVEYPDLKRAVKNLYNKWRSRVVLVEDKASGQSLVQEIKRGTKIPIKAVTVTDGDKVVRASLVSPIVEAGNVFLPEDAPWLADFIDEHTHFPNAAYADQVDTTSQALDYLGQKTGRIIGGAKVISNT</sequence>
<dbReference type="Pfam" id="PF17289">
    <property type="entry name" value="Terminase_6C"/>
    <property type="match status" value="1"/>
</dbReference>
<dbReference type="Gene3D" id="3.30.420.240">
    <property type="match status" value="1"/>
</dbReference>
<dbReference type="RefSeq" id="WP_143005611.1">
    <property type="nucleotide sequence ID" value="NZ_FNJI01000085.1"/>
</dbReference>